<dbReference type="STRING" id="436907.A7THE1"/>
<dbReference type="GeneID" id="5546542"/>
<dbReference type="eggNOG" id="ENOG502SIC9">
    <property type="taxonomic scope" value="Eukaryota"/>
</dbReference>
<dbReference type="HOGENOM" id="CLU_943621_0_0_1"/>
<dbReference type="RefSeq" id="XP_001646123.1">
    <property type="nucleotide sequence ID" value="XM_001646073.1"/>
</dbReference>
<dbReference type="PhylomeDB" id="A7THE1"/>
<dbReference type="KEGG" id="vpo:Kpol_1039p14"/>
<keyword evidence="2" id="KW-1185">Reference proteome</keyword>
<proteinExistence type="predicted"/>
<dbReference type="OMA" id="HIHAYNG"/>
<accession>A7THE1</accession>
<reference evidence="1 2" key="1">
    <citation type="journal article" date="2007" name="Proc. Natl. Acad. Sci. U.S.A.">
        <title>Independent sorting-out of thousands of duplicated gene pairs in two yeast species descended from a whole-genome duplication.</title>
        <authorList>
            <person name="Scannell D.R."/>
            <person name="Frank A.C."/>
            <person name="Conant G.C."/>
            <person name="Byrne K.P."/>
            <person name="Woolfit M."/>
            <person name="Wolfe K.H."/>
        </authorList>
    </citation>
    <scope>NUCLEOTIDE SEQUENCE [LARGE SCALE GENOMIC DNA]</scope>
    <source>
        <strain evidence="2">ATCC 22028 / DSM 70294 / BCRC 21397 / CBS 2163 / NBRC 10782 / NRRL Y-8283 / UCD 57-17</strain>
    </source>
</reference>
<dbReference type="Proteomes" id="UP000000267">
    <property type="component" value="Unassembled WGS sequence"/>
</dbReference>
<evidence type="ECO:0000313" key="2">
    <source>
        <dbReference type="Proteomes" id="UP000000267"/>
    </source>
</evidence>
<gene>
    <name evidence="1" type="ORF">Kpol_1039p14</name>
</gene>
<dbReference type="EMBL" id="DS480391">
    <property type="protein sequence ID" value="EDO18265.1"/>
    <property type="molecule type" value="Genomic_DNA"/>
</dbReference>
<name>A7THE1_VANPO</name>
<organism evidence="2">
    <name type="scientific">Vanderwaltozyma polyspora (strain ATCC 22028 / DSM 70294 / BCRC 21397 / CBS 2163 / NBRC 10782 / NRRL Y-8283 / UCD 57-17)</name>
    <name type="common">Kluyveromyces polysporus</name>
    <dbReference type="NCBI Taxonomy" id="436907"/>
    <lineage>
        <taxon>Eukaryota</taxon>
        <taxon>Fungi</taxon>
        <taxon>Dikarya</taxon>
        <taxon>Ascomycota</taxon>
        <taxon>Saccharomycotina</taxon>
        <taxon>Saccharomycetes</taxon>
        <taxon>Saccharomycetales</taxon>
        <taxon>Saccharomycetaceae</taxon>
        <taxon>Vanderwaltozyma</taxon>
    </lineage>
</organism>
<protein>
    <submittedName>
        <fullName evidence="1">Uncharacterized protein</fullName>
    </submittedName>
</protein>
<dbReference type="OrthoDB" id="4066797at2759"/>
<evidence type="ECO:0000313" key="1">
    <source>
        <dbReference type="EMBL" id="EDO18265.1"/>
    </source>
</evidence>
<dbReference type="InParanoid" id="A7THE1"/>
<dbReference type="AlphaFoldDB" id="A7THE1"/>
<sequence>MSSLNILNNISNKYYKACFAAYVGDFDNFYKNFIGTELVYFRGYKDDEVKLGELDLNNALTYYISRGCRFSFTFAYKLRNSGIALNKYILRNISARFIMSNYLDDDVVKNYVPACIWYPNIPLKETCLKLIKINDLYNYLVYFICVFNSWNDVYSSLNLVQLFRSSISLAKKFNNYGMLNFCNEDDIIDSSFNNSFIKFGNHLTYNRKVKDVDSDDIYINHFFSQKVFTKYNMSLIHDELLEYSWDEYDSDCYMLDKFDNTLGLGFLDYNQLDQNIIYNELYETSLNLEYYNLTIDR</sequence>